<evidence type="ECO:0000313" key="2">
    <source>
        <dbReference type="Proteomes" id="UP000287519"/>
    </source>
</evidence>
<reference evidence="1 2" key="1">
    <citation type="submission" date="2018-11" db="EMBL/GenBank/DDBJ databases">
        <title>Microbial catabolism of amino acid.</title>
        <authorList>
            <person name="Hibi M."/>
            <person name="Ogawa J."/>
        </authorList>
    </citation>
    <scope>NUCLEOTIDE SEQUENCE [LARGE SCALE GENOMIC DNA]</scope>
    <source>
        <strain evidence="1 2">C31-06</strain>
    </source>
</reference>
<accession>A0A402C2S4</accession>
<proteinExistence type="predicted"/>
<dbReference type="EMBL" id="BHYM01000013">
    <property type="protein sequence ID" value="GCE37862.1"/>
    <property type="molecule type" value="Genomic_DNA"/>
</dbReference>
<evidence type="ECO:0000313" key="1">
    <source>
        <dbReference type="EMBL" id="GCE37862.1"/>
    </source>
</evidence>
<protein>
    <submittedName>
        <fullName evidence="1">Uncharacterized protein</fullName>
    </submittedName>
</protein>
<comment type="caution">
    <text evidence="1">The sequence shown here is derived from an EMBL/GenBank/DDBJ whole genome shotgun (WGS) entry which is preliminary data.</text>
</comment>
<dbReference type="Proteomes" id="UP000287519">
    <property type="component" value="Unassembled WGS sequence"/>
</dbReference>
<dbReference type="AlphaFoldDB" id="A0A402C2S4"/>
<organism evidence="1 2">
    <name type="scientific">Rhodococcus wratislaviensis</name>
    <name type="common">Tsukamurella wratislaviensis</name>
    <dbReference type="NCBI Taxonomy" id="44752"/>
    <lineage>
        <taxon>Bacteria</taxon>
        <taxon>Bacillati</taxon>
        <taxon>Actinomycetota</taxon>
        <taxon>Actinomycetes</taxon>
        <taxon>Mycobacteriales</taxon>
        <taxon>Nocardiaceae</taxon>
        <taxon>Rhodococcus</taxon>
    </lineage>
</organism>
<gene>
    <name evidence="1" type="ORF">Rhow_000746</name>
</gene>
<keyword evidence="2" id="KW-1185">Reference proteome</keyword>
<sequence length="91" mass="9462">MRAADTMAARVAAFTSRGQAAPAGGAARPDTFPVHSRLDRFGTSTSIAGCRHITGIKPRTLARSATAARACVLECVGHVSQFGIPHALCRT</sequence>
<name>A0A402C2S4_RHOWR</name>